<dbReference type="Pfam" id="PF25601">
    <property type="entry name" value="AAA_lid_14"/>
    <property type="match status" value="1"/>
</dbReference>
<dbReference type="SUPFAM" id="SSF52172">
    <property type="entry name" value="CheY-like"/>
    <property type="match status" value="1"/>
</dbReference>
<reference evidence="8" key="1">
    <citation type="journal article" date="2017" name="Proc. Natl. Acad. Sci. U.S.A.">
        <title>Simulation of Deepwater Horizon oil plume reveals substrate specialization within a complex community of hydrocarbon degraders.</title>
        <authorList>
            <person name="Hu P."/>
            <person name="Dubinsky E.A."/>
            <person name="Probst A.J."/>
            <person name="Wang J."/>
            <person name="Sieber C.M.K."/>
            <person name="Tom L.M."/>
            <person name="Gardinali P."/>
            <person name="Banfield J.F."/>
            <person name="Atlas R.M."/>
            <person name="Andersen G.L."/>
        </authorList>
    </citation>
    <scope>NUCLEOTIDE SEQUENCE [LARGE SCALE GENOMIC DNA]</scope>
</reference>
<dbReference type="InterPro" id="IPR011006">
    <property type="entry name" value="CheY-like_superfamily"/>
</dbReference>
<dbReference type="PANTHER" id="PTHR32071">
    <property type="entry name" value="TRANSCRIPTIONAL REGULATORY PROTEIN"/>
    <property type="match status" value="1"/>
</dbReference>
<dbReference type="PRINTS" id="PR01590">
    <property type="entry name" value="HTHFIS"/>
</dbReference>
<keyword evidence="5" id="KW-0804">Transcription</keyword>
<evidence type="ECO:0000256" key="2">
    <source>
        <dbReference type="ARBA" id="ARBA00022840"/>
    </source>
</evidence>
<dbReference type="GO" id="GO:0006355">
    <property type="term" value="P:regulation of DNA-templated transcription"/>
    <property type="evidence" value="ECO:0007669"/>
    <property type="project" value="InterPro"/>
</dbReference>
<gene>
    <name evidence="7" type="ORF">A9Q75_18495</name>
</gene>
<dbReference type="PROSITE" id="PS50045">
    <property type="entry name" value="SIGMA54_INTERACT_4"/>
    <property type="match status" value="1"/>
</dbReference>
<dbReference type="Pfam" id="PF00158">
    <property type="entry name" value="Sigma54_activat"/>
    <property type="match status" value="1"/>
</dbReference>
<dbReference type="InterPro" id="IPR002078">
    <property type="entry name" value="Sigma_54_int"/>
</dbReference>
<evidence type="ECO:0000259" key="6">
    <source>
        <dbReference type="PROSITE" id="PS50045"/>
    </source>
</evidence>
<dbReference type="InterPro" id="IPR009057">
    <property type="entry name" value="Homeodomain-like_sf"/>
</dbReference>
<dbReference type="InterPro" id="IPR010518">
    <property type="entry name" value="FleQ"/>
</dbReference>
<keyword evidence="1" id="KW-0547">Nucleotide-binding</keyword>
<keyword evidence="3" id="KW-0805">Transcription regulation</keyword>
<dbReference type="AlphaFoldDB" id="A0A1Y5DXA9"/>
<proteinExistence type="predicted"/>
<dbReference type="PROSITE" id="PS00675">
    <property type="entry name" value="SIGMA54_INTERACT_1"/>
    <property type="match status" value="1"/>
</dbReference>
<dbReference type="Pfam" id="PF02954">
    <property type="entry name" value="HTH_8"/>
    <property type="match status" value="1"/>
</dbReference>
<dbReference type="Gene3D" id="3.40.50.2300">
    <property type="match status" value="1"/>
</dbReference>
<dbReference type="InterPro" id="IPR002197">
    <property type="entry name" value="HTH_Fis"/>
</dbReference>
<dbReference type="Pfam" id="PF06490">
    <property type="entry name" value="FleQ"/>
    <property type="match status" value="1"/>
</dbReference>
<dbReference type="InterPro" id="IPR025662">
    <property type="entry name" value="Sigma_54_int_dom_ATP-bd_1"/>
</dbReference>
<dbReference type="SUPFAM" id="SSF52540">
    <property type="entry name" value="P-loop containing nucleoside triphosphate hydrolases"/>
    <property type="match status" value="1"/>
</dbReference>
<dbReference type="InterPro" id="IPR027417">
    <property type="entry name" value="P-loop_NTPase"/>
</dbReference>
<accession>A0A1Y5DXA9</accession>
<dbReference type="Gene3D" id="3.40.50.300">
    <property type="entry name" value="P-loop containing nucleotide triphosphate hydrolases"/>
    <property type="match status" value="1"/>
</dbReference>
<comment type="caution">
    <text evidence="7">The sequence shown here is derived from an EMBL/GenBank/DDBJ whole genome shotgun (WGS) entry which is preliminary data.</text>
</comment>
<keyword evidence="2" id="KW-0067">ATP-binding</keyword>
<keyword evidence="4" id="KW-0238">DNA-binding</keyword>
<dbReference type="InterPro" id="IPR058031">
    <property type="entry name" value="AAA_lid_NorR"/>
</dbReference>
<dbReference type="PROSITE" id="PS00676">
    <property type="entry name" value="SIGMA54_INTERACT_2"/>
    <property type="match status" value="1"/>
</dbReference>
<feature type="domain" description="Sigma-54 factor interaction" evidence="6">
    <location>
        <begin position="144"/>
        <end position="372"/>
    </location>
</feature>
<organism evidence="7 8">
    <name type="scientific">Colwellia psychrerythraea</name>
    <name type="common">Vibrio psychroerythus</name>
    <dbReference type="NCBI Taxonomy" id="28229"/>
    <lineage>
        <taxon>Bacteria</taxon>
        <taxon>Pseudomonadati</taxon>
        <taxon>Pseudomonadota</taxon>
        <taxon>Gammaproteobacteria</taxon>
        <taxon>Alteromonadales</taxon>
        <taxon>Colwelliaceae</taxon>
        <taxon>Colwellia</taxon>
    </lineage>
</organism>
<dbReference type="InterPro" id="IPR003593">
    <property type="entry name" value="AAA+_ATPase"/>
</dbReference>
<dbReference type="Proteomes" id="UP000243053">
    <property type="component" value="Unassembled WGS sequence"/>
</dbReference>
<dbReference type="SUPFAM" id="SSF46689">
    <property type="entry name" value="Homeodomain-like"/>
    <property type="match status" value="1"/>
</dbReference>
<evidence type="ECO:0000256" key="1">
    <source>
        <dbReference type="ARBA" id="ARBA00022741"/>
    </source>
</evidence>
<protein>
    <submittedName>
        <fullName evidence="7">Sigma-54-dependent Fis family transcriptional regulator</fullName>
    </submittedName>
</protein>
<dbReference type="PANTHER" id="PTHR32071:SF117">
    <property type="entry name" value="PTS-DEPENDENT DIHYDROXYACETONE KINASE OPERON REGULATORY PROTEIN-RELATED"/>
    <property type="match status" value="1"/>
</dbReference>
<name>A0A1Y5DXA9_COLPS</name>
<sequence>MIDNPVVTSVVTGHKQILVVDNDAGRSQQLSTVLAFVGEHFVHCSQEQAIENLADSSRILTVILTGNVSKDCSALIKVNPSVPFILHDVLDANELVINVNVIGTLAAPLNYAQLTEQIHHCHQYHNKLPRKSSKLNSSALFRSLVGSSEPMAQVRFLIEQVAKTPASVLVLGESGTGKEVIARNIHNLSDRAKEAFVPVNCGAIPAELLESELFGHEKGAFTGAISTRKGRFELAEGGTLFLDEIGDMPQPMQVKLLRVLQERTFERVGGSKSIKANVRIVAATHQDLEEMIKEGSFREDLFYRLNVFPIDTPALRERKEDIPLLLQELLTRFEHEQNKTVRFTEKAIESLMEHPWPGNVRELSNLIERMLIMYGDQIVDVTELPYKYQHIDVQAYNPEYPEELQEHDVINELFGGFDYDDESDDDNEQNELTVESDVNGAQNSANAALLPSDGLNLKEHLADLEVSLIIQSLSKHDYVVARAAETLGMRRTTLVEKMRKYDLHKPSE</sequence>
<dbReference type="CDD" id="cd00009">
    <property type="entry name" value="AAA"/>
    <property type="match status" value="1"/>
</dbReference>
<dbReference type="FunFam" id="3.40.50.300:FF:000006">
    <property type="entry name" value="DNA-binding transcriptional regulator NtrC"/>
    <property type="match status" value="1"/>
</dbReference>
<dbReference type="Gene3D" id="1.10.8.60">
    <property type="match status" value="1"/>
</dbReference>
<dbReference type="GO" id="GO:0005524">
    <property type="term" value="F:ATP binding"/>
    <property type="evidence" value="ECO:0007669"/>
    <property type="project" value="UniProtKB-KW"/>
</dbReference>
<dbReference type="SMART" id="SM00382">
    <property type="entry name" value="AAA"/>
    <property type="match status" value="1"/>
</dbReference>
<dbReference type="InterPro" id="IPR025943">
    <property type="entry name" value="Sigma_54_int_dom_ATP-bd_2"/>
</dbReference>
<dbReference type="GO" id="GO:0043565">
    <property type="term" value="F:sequence-specific DNA binding"/>
    <property type="evidence" value="ECO:0007669"/>
    <property type="project" value="InterPro"/>
</dbReference>
<dbReference type="PROSITE" id="PS00688">
    <property type="entry name" value="SIGMA54_INTERACT_3"/>
    <property type="match status" value="1"/>
</dbReference>
<evidence type="ECO:0000256" key="4">
    <source>
        <dbReference type="ARBA" id="ARBA00023125"/>
    </source>
</evidence>
<dbReference type="EMBL" id="MAAF01000114">
    <property type="protein sequence ID" value="OUR75131.1"/>
    <property type="molecule type" value="Genomic_DNA"/>
</dbReference>
<dbReference type="Gene3D" id="1.10.10.60">
    <property type="entry name" value="Homeodomain-like"/>
    <property type="match status" value="1"/>
</dbReference>
<evidence type="ECO:0000313" key="8">
    <source>
        <dbReference type="Proteomes" id="UP000243053"/>
    </source>
</evidence>
<evidence type="ECO:0000313" key="7">
    <source>
        <dbReference type="EMBL" id="OUR75131.1"/>
    </source>
</evidence>
<evidence type="ECO:0000256" key="5">
    <source>
        <dbReference type="ARBA" id="ARBA00023163"/>
    </source>
</evidence>
<evidence type="ECO:0000256" key="3">
    <source>
        <dbReference type="ARBA" id="ARBA00023015"/>
    </source>
</evidence>
<dbReference type="InterPro" id="IPR025944">
    <property type="entry name" value="Sigma_54_int_dom_CS"/>
</dbReference>